<feature type="domain" description="SAICAR synthetase/ADE2 N-terminal" evidence="8">
    <location>
        <begin position="16"/>
        <end position="260"/>
    </location>
</feature>
<dbReference type="PANTHER" id="PTHR43700">
    <property type="entry name" value="PHOSPHORIBOSYLAMINOIMIDAZOLE-SUCCINOCARBOXAMIDE SYNTHASE"/>
    <property type="match status" value="1"/>
</dbReference>
<dbReference type="Gene3D" id="3.30.470.20">
    <property type="entry name" value="ATP-grasp fold, B domain"/>
    <property type="match status" value="1"/>
</dbReference>
<keyword evidence="4" id="KW-0436">Ligase</keyword>
<keyword evidence="5" id="KW-0547">Nucleotide-binding</keyword>
<dbReference type="GO" id="GO:0006189">
    <property type="term" value="P:'de novo' IMP biosynthetic process"/>
    <property type="evidence" value="ECO:0007669"/>
    <property type="project" value="UniProtKB-UniPathway"/>
</dbReference>
<dbReference type="HAMAP" id="MF_00137">
    <property type="entry name" value="SAICAR_synth"/>
    <property type="match status" value="1"/>
</dbReference>
<dbReference type="PROSITE" id="PS01057">
    <property type="entry name" value="SAICAR_SYNTHETASE_1"/>
    <property type="match status" value="1"/>
</dbReference>
<evidence type="ECO:0000256" key="7">
    <source>
        <dbReference type="ARBA" id="ARBA00022840"/>
    </source>
</evidence>
<dbReference type="NCBIfam" id="NF010568">
    <property type="entry name" value="PRK13961.1"/>
    <property type="match status" value="1"/>
</dbReference>
<dbReference type="CDD" id="cd01414">
    <property type="entry name" value="SAICAR_synt_Sc"/>
    <property type="match status" value="1"/>
</dbReference>
<dbReference type="Gene3D" id="3.30.200.20">
    <property type="entry name" value="Phosphorylase Kinase, domain 1"/>
    <property type="match status" value="1"/>
</dbReference>
<evidence type="ECO:0000256" key="2">
    <source>
        <dbReference type="ARBA" id="ARBA00010190"/>
    </source>
</evidence>
<dbReference type="AlphaFoldDB" id="X1GK32"/>
<evidence type="ECO:0000259" key="8">
    <source>
        <dbReference type="Pfam" id="PF01259"/>
    </source>
</evidence>
<keyword evidence="6" id="KW-0658">Purine biosynthesis</keyword>
<dbReference type="EMBL" id="BARU01008800">
    <property type="protein sequence ID" value="GAH45210.1"/>
    <property type="molecule type" value="Genomic_DNA"/>
</dbReference>
<comment type="caution">
    <text evidence="9">The sequence shown here is derived from an EMBL/GenBank/DDBJ whole genome shotgun (WGS) entry which is preliminary data.</text>
</comment>
<evidence type="ECO:0000256" key="1">
    <source>
        <dbReference type="ARBA" id="ARBA00004672"/>
    </source>
</evidence>
<evidence type="ECO:0000256" key="6">
    <source>
        <dbReference type="ARBA" id="ARBA00022755"/>
    </source>
</evidence>
<dbReference type="GO" id="GO:0005524">
    <property type="term" value="F:ATP binding"/>
    <property type="evidence" value="ECO:0007669"/>
    <property type="project" value="UniProtKB-KW"/>
</dbReference>
<dbReference type="Pfam" id="PF01259">
    <property type="entry name" value="SAICAR_synt"/>
    <property type="match status" value="1"/>
</dbReference>
<dbReference type="PANTHER" id="PTHR43700:SF1">
    <property type="entry name" value="PHOSPHORIBOSYLAMINOIMIDAZOLE-SUCCINOCARBOXAMIDE SYNTHASE"/>
    <property type="match status" value="1"/>
</dbReference>
<dbReference type="GO" id="GO:0004639">
    <property type="term" value="F:phosphoribosylaminoimidazolesuccinocarboxamide synthase activity"/>
    <property type="evidence" value="ECO:0007669"/>
    <property type="project" value="UniProtKB-EC"/>
</dbReference>
<dbReference type="EC" id="6.3.2.6" evidence="3"/>
<accession>X1GK32</accession>
<evidence type="ECO:0000256" key="3">
    <source>
        <dbReference type="ARBA" id="ARBA00012217"/>
    </source>
</evidence>
<dbReference type="InterPro" id="IPR001636">
    <property type="entry name" value="SAICAR_synth"/>
</dbReference>
<dbReference type="GO" id="GO:0005737">
    <property type="term" value="C:cytoplasm"/>
    <property type="evidence" value="ECO:0007669"/>
    <property type="project" value="TreeGrafter"/>
</dbReference>
<dbReference type="SUPFAM" id="SSF56104">
    <property type="entry name" value="SAICAR synthase-like"/>
    <property type="match status" value="1"/>
</dbReference>
<sequence length="297" mass="33519">MANIVLQTNIAGQEPKRGKVRDIYDVGDKLLIVATDRISAFDVVMANGIPYKGIVLTQISRFWFDFLSAEIEHHLISDDVSSFPQPFCDFDEQLAGRSMLVKKVDVLPVECVVRGYLAGSGWKEYQTTQSVCGVKLPAGLKQCQKLPEFIFTPATKAERGTHDENISFQRCVEVIGAESADYVRDKSIEIFKKAGEYAESRGMILADTKFEWGVVDGRIILIDEVLTPDSSRFWPADKYEPGRDQESFDKQFVRNFLESINFDKSGPGVELPEDITAKTSDKYIEGYERLTGKKFER</sequence>
<name>X1GK32_9ZZZZ</name>
<evidence type="ECO:0000256" key="4">
    <source>
        <dbReference type="ARBA" id="ARBA00022598"/>
    </source>
</evidence>
<comment type="pathway">
    <text evidence="1">Purine metabolism; IMP biosynthesis via de novo pathway; 5-amino-1-(5-phospho-D-ribosyl)imidazole-4-carboxamide from 5-amino-1-(5-phospho-D-ribosyl)imidazole-4-carboxylate: step 1/2.</text>
</comment>
<proteinExistence type="inferred from homology"/>
<comment type="similarity">
    <text evidence="2">Belongs to the SAICAR synthetase family.</text>
</comment>
<reference evidence="9" key="1">
    <citation type="journal article" date="2014" name="Front. Microbiol.">
        <title>High frequency of phylogenetically diverse reductive dehalogenase-homologous genes in deep subseafloor sedimentary metagenomes.</title>
        <authorList>
            <person name="Kawai M."/>
            <person name="Futagami T."/>
            <person name="Toyoda A."/>
            <person name="Takaki Y."/>
            <person name="Nishi S."/>
            <person name="Hori S."/>
            <person name="Arai W."/>
            <person name="Tsubouchi T."/>
            <person name="Morono Y."/>
            <person name="Uchiyama I."/>
            <person name="Ito T."/>
            <person name="Fujiyama A."/>
            <person name="Inagaki F."/>
            <person name="Takami H."/>
        </authorList>
    </citation>
    <scope>NUCLEOTIDE SEQUENCE</scope>
    <source>
        <strain evidence="9">Expedition CK06-06</strain>
    </source>
</reference>
<protein>
    <recommendedName>
        <fullName evidence="3">phosphoribosylaminoimidazolesuccinocarboxamide synthase</fullName>
        <ecNumber evidence="3">6.3.2.6</ecNumber>
    </recommendedName>
</protein>
<dbReference type="UniPathway" id="UPA00074">
    <property type="reaction ID" value="UER00131"/>
</dbReference>
<evidence type="ECO:0000313" key="9">
    <source>
        <dbReference type="EMBL" id="GAH45210.1"/>
    </source>
</evidence>
<evidence type="ECO:0000256" key="5">
    <source>
        <dbReference type="ARBA" id="ARBA00022741"/>
    </source>
</evidence>
<organism evidence="9">
    <name type="scientific">marine sediment metagenome</name>
    <dbReference type="NCBI Taxonomy" id="412755"/>
    <lineage>
        <taxon>unclassified sequences</taxon>
        <taxon>metagenomes</taxon>
        <taxon>ecological metagenomes</taxon>
    </lineage>
</organism>
<keyword evidence="7" id="KW-0067">ATP-binding</keyword>
<feature type="non-terminal residue" evidence="9">
    <location>
        <position position="297"/>
    </location>
</feature>
<gene>
    <name evidence="9" type="ORF">S03H2_17111</name>
</gene>
<dbReference type="InterPro" id="IPR028923">
    <property type="entry name" value="SAICAR_synt/ADE2_N"/>
</dbReference>
<dbReference type="InterPro" id="IPR018236">
    <property type="entry name" value="SAICAR_synthetase_CS"/>
</dbReference>
<dbReference type="NCBIfam" id="TIGR00081">
    <property type="entry name" value="purC"/>
    <property type="match status" value="1"/>
</dbReference>
<dbReference type="FunFam" id="3.30.470.20:FF:000015">
    <property type="entry name" value="Phosphoribosylaminoimidazole-succinocarboxamide synthase"/>
    <property type="match status" value="1"/>
</dbReference>